<evidence type="ECO:0000313" key="2">
    <source>
        <dbReference type="EMBL" id="GAA2416133.1"/>
    </source>
</evidence>
<evidence type="ECO:0000313" key="3">
    <source>
        <dbReference type="Proteomes" id="UP001499986"/>
    </source>
</evidence>
<protein>
    <submittedName>
        <fullName evidence="2">Uncharacterized protein</fullName>
    </submittedName>
</protein>
<dbReference type="EMBL" id="BAAASE010000009">
    <property type="protein sequence ID" value="GAA2416133.1"/>
    <property type="molecule type" value="Genomic_DNA"/>
</dbReference>
<proteinExistence type="predicted"/>
<comment type="caution">
    <text evidence="2">The sequence shown here is derived from an EMBL/GenBank/DDBJ whole genome shotgun (WGS) entry which is preliminary data.</text>
</comment>
<feature type="region of interest" description="Disordered" evidence="1">
    <location>
        <begin position="1"/>
        <end position="20"/>
    </location>
</feature>
<dbReference type="Proteomes" id="UP001499986">
    <property type="component" value="Unassembled WGS sequence"/>
</dbReference>
<gene>
    <name evidence="2" type="ORF">GCM10010255_63150</name>
</gene>
<name>A0ABP5W2V8_9ACTN</name>
<accession>A0ABP5W2V8</accession>
<evidence type="ECO:0000256" key="1">
    <source>
        <dbReference type="SAM" id="MobiDB-lite"/>
    </source>
</evidence>
<keyword evidence="3" id="KW-1185">Reference proteome</keyword>
<organism evidence="2 3">
    <name type="scientific">Streptomyces coeruleofuscus</name>
    <dbReference type="NCBI Taxonomy" id="66879"/>
    <lineage>
        <taxon>Bacteria</taxon>
        <taxon>Bacillati</taxon>
        <taxon>Actinomycetota</taxon>
        <taxon>Actinomycetes</taxon>
        <taxon>Kitasatosporales</taxon>
        <taxon>Streptomycetaceae</taxon>
        <taxon>Streptomyces</taxon>
    </lineage>
</organism>
<sequence>MDAWLHSGIESSHRAPGFGEPLSKLHFEPRDLIRFRCHPGQDVTRQQPQSEFVRVMKNDRVVGCQAK</sequence>
<reference evidence="3" key="1">
    <citation type="journal article" date="2019" name="Int. J. Syst. Evol. Microbiol.">
        <title>The Global Catalogue of Microorganisms (GCM) 10K type strain sequencing project: providing services to taxonomists for standard genome sequencing and annotation.</title>
        <authorList>
            <consortium name="The Broad Institute Genomics Platform"/>
            <consortium name="The Broad Institute Genome Sequencing Center for Infectious Disease"/>
            <person name="Wu L."/>
            <person name="Ma J."/>
        </authorList>
    </citation>
    <scope>NUCLEOTIDE SEQUENCE [LARGE SCALE GENOMIC DNA]</scope>
    <source>
        <strain evidence="3">JCM 4358</strain>
    </source>
</reference>